<sequence length="94" mass="10720">MNNKPTIKEREHLQNVKSLPCSVCDAPAPSDAHHVKQHRQYVCIALCKSCHQGALMGWHGQKRAWALHKMDEMDALNITIKRLIENNCSLKYDA</sequence>
<gene>
    <name evidence="1" type="ORF">UFOVP259_63</name>
</gene>
<organism evidence="1">
    <name type="scientific">uncultured Caudovirales phage</name>
    <dbReference type="NCBI Taxonomy" id="2100421"/>
    <lineage>
        <taxon>Viruses</taxon>
        <taxon>Duplodnaviria</taxon>
        <taxon>Heunggongvirae</taxon>
        <taxon>Uroviricota</taxon>
        <taxon>Caudoviricetes</taxon>
        <taxon>Peduoviridae</taxon>
        <taxon>Maltschvirus</taxon>
        <taxon>Maltschvirus maltsch</taxon>
    </lineage>
</organism>
<accession>A0A6J5LDM5</accession>
<name>A0A6J5LDM5_9CAUD</name>
<evidence type="ECO:0000313" key="1">
    <source>
        <dbReference type="EMBL" id="CAB4132654.1"/>
    </source>
</evidence>
<reference evidence="1" key="1">
    <citation type="submission" date="2020-04" db="EMBL/GenBank/DDBJ databases">
        <authorList>
            <person name="Chiriac C."/>
            <person name="Salcher M."/>
            <person name="Ghai R."/>
            <person name="Kavagutti S V."/>
        </authorList>
    </citation>
    <scope>NUCLEOTIDE SEQUENCE</scope>
</reference>
<protein>
    <submittedName>
        <fullName evidence="1">Uncharacterized protein</fullName>
    </submittedName>
</protein>
<proteinExistence type="predicted"/>
<dbReference type="Gene3D" id="3.30.40.190">
    <property type="match status" value="1"/>
</dbReference>
<dbReference type="EMBL" id="LR796261">
    <property type="protein sequence ID" value="CAB4132654.1"/>
    <property type="molecule type" value="Genomic_DNA"/>
</dbReference>